<sequence>MESNNTKSTRSWVGVLFLLLSATFDSLSNEFVTLASNEGIPGLQMLFLNRLSLLILVIIAWPVFRPKLSALSCKQLAVFILITAAHNLELGLVFLSLTYTVPGITHTIRQGTETILTVIISFFLLGEVLGLLDFFGIFLNFVGVVAIGFNLMFGTGKRISVNVLTFALPLLAAAVGSPLNVFDKFLLDRQDVHILILLLGISSTGTLYLSALAHTLETPVWKMSWQTAAYLVGLNVSYVFSLVLWYCGMYLENVGVATAIRVMTVPITIVLDYFVLSKTPGALKLAGGALVFAGSMTVSVVTVWRNWKAEKRDRLLQELNFDVPTKDR</sequence>
<feature type="transmembrane region" description="Helical" evidence="1">
    <location>
        <begin position="282"/>
        <end position="304"/>
    </location>
</feature>
<keyword evidence="1" id="KW-0812">Transmembrane</keyword>
<feature type="transmembrane region" description="Helical" evidence="1">
    <location>
        <begin position="44"/>
        <end position="64"/>
    </location>
</feature>
<keyword evidence="1" id="KW-0472">Membrane</keyword>
<organism evidence="2 4">
    <name type="scientific">Branchiostoma belcheri</name>
    <name type="common">Amphioxus</name>
    <dbReference type="NCBI Taxonomy" id="7741"/>
    <lineage>
        <taxon>Eukaryota</taxon>
        <taxon>Metazoa</taxon>
        <taxon>Chordata</taxon>
        <taxon>Cephalochordata</taxon>
        <taxon>Leptocardii</taxon>
        <taxon>Amphioxiformes</taxon>
        <taxon>Branchiostomatidae</taxon>
        <taxon>Branchiostoma</taxon>
    </lineage>
</organism>
<dbReference type="GO" id="GO:0016020">
    <property type="term" value="C:membrane"/>
    <property type="evidence" value="ECO:0007669"/>
    <property type="project" value="TreeGrafter"/>
</dbReference>
<dbReference type="KEGG" id="bbel:109471429"/>
<feature type="transmembrane region" description="Helical" evidence="1">
    <location>
        <begin position="228"/>
        <end position="247"/>
    </location>
</feature>
<dbReference type="RefSeq" id="XP_019626272.1">
    <property type="nucleotide sequence ID" value="XM_019770713.1"/>
</dbReference>
<name>A0A6P4YPF8_BRABE</name>
<dbReference type="GeneID" id="109471429"/>
<gene>
    <name evidence="3 4" type="primary">LOC109471429</name>
</gene>
<reference evidence="3 4" key="1">
    <citation type="submission" date="2025-04" db="UniProtKB">
        <authorList>
            <consortium name="RefSeq"/>
        </authorList>
    </citation>
    <scope>IDENTIFICATION</scope>
    <source>
        <tissue evidence="3 4">Gonad</tissue>
    </source>
</reference>
<dbReference type="SUPFAM" id="SSF103481">
    <property type="entry name" value="Multidrug resistance efflux transporter EmrE"/>
    <property type="match status" value="2"/>
</dbReference>
<feature type="transmembrane region" description="Helical" evidence="1">
    <location>
        <begin position="132"/>
        <end position="153"/>
    </location>
</feature>
<evidence type="ECO:0000256" key="1">
    <source>
        <dbReference type="SAM" id="Phobius"/>
    </source>
</evidence>
<feature type="transmembrane region" description="Helical" evidence="1">
    <location>
        <begin position="76"/>
        <end position="101"/>
    </location>
</feature>
<dbReference type="AlphaFoldDB" id="A0A6P4YPF8"/>
<feature type="transmembrane region" description="Helical" evidence="1">
    <location>
        <begin position="254"/>
        <end position="276"/>
    </location>
</feature>
<feature type="transmembrane region" description="Helical" evidence="1">
    <location>
        <begin position="194"/>
        <end position="216"/>
    </location>
</feature>
<dbReference type="Proteomes" id="UP000515135">
    <property type="component" value="Unplaced"/>
</dbReference>
<evidence type="ECO:0000313" key="3">
    <source>
        <dbReference type="RefSeq" id="XP_019626272.1"/>
    </source>
</evidence>
<evidence type="ECO:0000313" key="4">
    <source>
        <dbReference type="RefSeq" id="XP_019626273.1"/>
    </source>
</evidence>
<feature type="transmembrane region" description="Helical" evidence="1">
    <location>
        <begin position="159"/>
        <end position="182"/>
    </location>
</feature>
<dbReference type="RefSeq" id="XP_019626273.1">
    <property type="nucleotide sequence ID" value="XM_019770714.1"/>
</dbReference>
<keyword evidence="2" id="KW-1185">Reference proteome</keyword>
<dbReference type="OrthoDB" id="10020817at2759"/>
<dbReference type="InterPro" id="IPR037185">
    <property type="entry name" value="EmrE-like"/>
</dbReference>
<proteinExistence type="predicted"/>
<protein>
    <submittedName>
        <fullName evidence="3 4">Uncharacterized protein LOC109471429</fullName>
    </submittedName>
</protein>
<accession>A0A6P4YPF8</accession>
<keyword evidence="1" id="KW-1133">Transmembrane helix</keyword>
<feature type="transmembrane region" description="Helical" evidence="1">
    <location>
        <begin position="107"/>
        <end position="125"/>
    </location>
</feature>
<dbReference type="PANTHER" id="PTHR22911:SF137">
    <property type="entry name" value="SOLUTE CARRIER FAMILY 35 MEMBER G2-RELATED"/>
    <property type="match status" value="1"/>
</dbReference>
<dbReference type="PANTHER" id="PTHR22911">
    <property type="entry name" value="ACYL-MALONYL CONDENSING ENZYME-RELATED"/>
    <property type="match status" value="1"/>
</dbReference>
<evidence type="ECO:0000313" key="2">
    <source>
        <dbReference type="Proteomes" id="UP000515135"/>
    </source>
</evidence>